<sequence>MSKLATFGASAFSSLAGPRRLSHSSTEASFCTRPSFPYTTIVASAPTSSGTFPTPSAANDGFYTCSPVLSLLRPLSTDRSSCSSISSAKVNRHQTFTVVDNTAVSLTSGQDLRPSQELDLVAA</sequence>
<evidence type="ECO:0000313" key="1">
    <source>
        <dbReference type="EMBL" id="RRT50575.1"/>
    </source>
</evidence>
<comment type="caution">
    <text evidence="1">The sequence shown here is derived from an EMBL/GenBank/DDBJ whole genome shotgun (WGS) entry which is preliminary data.</text>
</comment>
<dbReference type="EMBL" id="AMZH03012690">
    <property type="protein sequence ID" value="RRT50575.1"/>
    <property type="molecule type" value="Genomic_DNA"/>
</dbReference>
<protein>
    <submittedName>
        <fullName evidence="1">Uncharacterized protein</fullName>
    </submittedName>
</protein>
<accession>A0A426YFR6</accession>
<proteinExistence type="predicted"/>
<name>A0A426YFR6_ENSVE</name>
<reference evidence="1 2" key="1">
    <citation type="journal article" date="2014" name="Agronomy (Basel)">
        <title>A Draft Genome Sequence for Ensete ventricosum, the Drought-Tolerant Tree Against Hunger.</title>
        <authorList>
            <person name="Harrison J."/>
            <person name="Moore K.A."/>
            <person name="Paszkiewicz K."/>
            <person name="Jones T."/>
            <person name="Grant M."/>
            <person name="Ambacheew D."/>
            <person name="Muzemil S."/>
            <person name="Studholme D.J."/>
        </authorList>
    </citation>
    <scope>NUCLEOTIDE SEQUENCE [LARGE SCALE GENOMIC DNA]</scope>
</reference>
<organism evidence="1 2">
    <name type="scientific">Ensete ventricosum</name>
    <name type="common">Abyssinian banana</name>
    <name type="synonym">Musa ensete</name>
    <dbReference type="NCBI Taxonomy" id="4639"/>
    <lineage>
        <taxon>Eukaryota</taxon>
        <taxon>Viridiplantae</taxon>
        <taxon>Streptophyta</taxon>
        <taxon>Embryophyta</taxon>
        <taxon>Tracheophyta</taxon>
        <taxon>Spermatophyta</taxon>
        <taxon>Magnoliopsida</taxon>
        <taxon>Liliopsida</taxon>
        <taxon>Zingiberales</taxon>
        <taxon>Musaceae</taxon>
        <taxon>Ensete</taxon>
    </lineage>
</organism>
<dbReference type="Proteomes" id="UP000287651">
    <property type="component" value="Unassembled WGS sequence"/>
</dbReference>
<evidence type="ECO:0000313" key="2">
    <source>
        <dbReference type="Proteomes" id="UP000287651"/>
    </source>
</evidence>
<gene>
    <name evidence="1" type="ORF">B296_00033393</name>
</gene>
<dbReference type="AlphaFoldDB" id="A0A426YFR6"/>